<reference evidence="2 3" key="2">
    <citation type="submission" date="2008-10" db="EMBL/GenBank/DDBJ databases">
        <authorList>
            <person name="Fulton L."/>
            <person name="Clifton S."/>
            <person name="Fulton B."/>
            <person name="Xu J."/>
            <person name="Minx P."/>
            <person name="Pepin K.H."/>
            <person name="Johnson M."/>
            <person name="Bhonagiri V."/>
            <person name="Nash W.E."/>
            <person name="Mardis E.R."/>
            <person name="Wilson R.K."/>
        </authorList>
    </citation>
    <scope>NUCLEOTIDE SEQUENCE [LARGE SCALE GENOMIC DNA]</scope>
    <source>
        <strain evidence="2 3">ATCC 29098</strain>
    </source>
</reference>
<reference evidence="2 3" key="1">
    <citation type="submission" date="2008-10" db="EMBL/GenBank/DDBJ databases">
        <title>Draft genome sequence of Desulvovibrio piger (ATCC 29098).</title>
        <authorList>
            <person name="Sudarsanam P."/>
            <person name="Ley R."/>
            <person name="Guruge J."/>
            <person name="Turnbaugh P.J."/>
            <person name="Mahowald M."/>
            <person name="Liep D."/>
            <person name="Gordon J."/>
        </authorList>
    </citation>
    <scope>NUCLEOTIDE SEQUENCE [LARGE SCALE GENOMIC DNA]</scope>
    <source>
        <strain evidence="2 3">ATCC 29098</strain>
    </source>
</reference>
<protein>
    <submittedName>
        <fullName evidence="2">Uncharacterized protein</fullName>
    </submittedName>
</protein>
<keyword evidence="1" id="KW-1133">Transmembrane helix</keyword>
<keyword evidence="1" id="KW-0812">Transmembrane</keyword>
<evidence type="ECO:0000256" key="1">
    <source>
        <dbReference type="SAM" id="Phobius"/>
    </source>
</evidence>
<gene>
    <name evidence="2" type="ORF">DESPIG_00771</name>
</gene>
<dbReference type="AlphaFoldDB" id="B6WRT0"/>
<evidence type="ECO:0000313" key="2">
    <source>
        <dbReference type="EMBL" id="EEB34283.1"/>
    </source>
</evidence>
<feature type="transmembrane region" description="Helical" evidence="1">
    <location>
        <begin position="7"/>
        <end position="24"/>
    </location>
</feature>
<dbReference type="Proteomes" id="UP000003676">
    <property type="component" value="Unassembled WGS sequence"/>
</dbReference>
<evidence type="ECO:0000313" key="3">
    <source>
        <dbReference type="Proteomes" id="UP000003676"/>
    </source>
</evidence>
<comment type="caution">
    <text evidence="2">The sequence shown here is derived from an EMBL/GenBank/DDBJ whole genome shotgun (WGS) entry which is preliminary data.</text>
</comment>
<dbReference type="EMBL" id="ABXU01000025">
    <property type="protein sequence ID" value="EEB34283.1"/>
    <property type="molecule type" value="Genomic_DNA"/>
</dbReference>
<accession>B6WRT0</accession>
<keyword evidence="1" id="KW-0472">Membrane</keyword>
<organism evidence="2 3">
    <name type="scientific">Desulfovibrio piger ATCC 29098</name>
    <dbReference type="NCBI Taxonomy" id="411464"/>
    <lineage>
        <taxon>Bacteria</taxon>
        <taxon>Pseudomonadati</taxon>
        <taxon>Thermodesulfobacteriota</taxon>
        <taxon>Desulfovibrionia</taxon>
        <taxon>Desulfovibrionales</taxon>
        <taxon>Desulfovibrionaceae</taxon>
        <taxon>Desulfovibrio</taxon>
    </lineage>
</organism>
<dbReference type="HOGENOM" id="CLU_1913700_0_0_7"/>
<proteinExistence type="predicted"/>
<name>B6WRT0_9BACT</name>
<sequence length="132" mass="14922">MIFAKRPASAGFFYGVILIFILTINQDCAIKDSRTAGKPDEKQRRKKMQLTFNGTTFRAKDTAQYNNCDERIAVVSTRVFRRVIDAPSIESHTALEDVMRQGFLTTDRNGQSFRVMTVDAAHAWGFNLPEGN</sequence>